<evidence type="ECO:0000313" key="3">
    <source>
        <dbReference type="Proteomes" id="UP000823388"/>
    </source>
</evidence>
<keyword evidence="3" id="KW-1185">Reference proteome</keyword>
<sequence>MAFCIVTIVPLQNSVADKHQRSDTTTFHFLDAHPTLALQGRGTSPWPRRTVRRSPQWPILSSMDLDCRPPATHSTAPLGKPSDGRRRTLSGRRI</sequence>
<evidence type="ECO:0000256" key="1">
    <source>
        <dbReference type="SAM" id="MobiDB-lite"/>
    </source>
</evidence>
<comment type="caution">
    <text evidence="2">The sequence shown here is derived from an EMBL/GenBank/DDBJ whole genome shotgun (WGS) entry which is preliminary data.</text>
</comment>
<gene>
    <name evidence="2" type="ORF">PVAP13_2KG416305</name>
</gene>
<accession>A0A8T0WPY4</accession>
<proteinExistence type="predicted"/>
<dbReference type="AlphaFoldDB" id="A0A8T0WPY4"/>
<protein>
    <submittedName>
        <fullName evidence="2">Uncharacterized protein</fullName>
    </submittedName>
</protein>
<dbReference type="Proteomes" id="UP000823388">
    <property type="component" value="Chromosome 2K"/>
</dbReference>
<dbReference type="EMBL" id="CM029039">
    <property type="protein sequence ID" value="KAG2645169.1"/>
    <property type="molecule type" value="Genomic_DNA"/>
</dbReference>
<name>A0A8T0WPY4_PANVG</name>
<reference evidence="2" key="1">
    <citation type="submission" date="2020-05" db="EMBL/GenBank/DDBJ databases">
        <title>WGS assembly of Panicum virgatum.</title>
        <authorList>
            <person name="Lovell J.T."/>
            <person name="Jenkins J."/>
            <person name="Shu S."/>
            <person name="Juenger T.E."/>
            <person name="Schmutz J."/>
        </authorList>
    </citation>
    <scope>NUCLEOTIDE SEQUENCE</scope>
    <source>
        <strain evidence="2">AP13</strain>
    </source>
</reference>
<organism evidence="2 3">
    <name type="scientific">Panicum virgatum</name>
    <name type="common">Blackwell switchgrass</name>
    <dbReference type="NCBI Taxonomy" id="38727"/>
    <lineage>
        <taxon>Eukaryota</taxon>
        <taxon>Viridiplantae</taxon>
        <taxon>Streptophyta</taxon>
        <taxon>Embryophyta</taxon>
        <taxon>Tracheophyta</taxon>
        <taxon>Spermatophyta</taxon>
        <taxon>Magnoliopsida</taxon>
        <taxon>Liliopsida</taxon>
        <taxon>Poales</taxon>
        <taxon>Poaceae</taxon>
        <taxon>PACMAD clade</taxon>
        <taxon>Panicoideae</taxon>
        <taxon>Panicodae</taxon>
        <taxon>Paniceae</taxon>
        <taxon>Panicinae</taxon>
        <taxon>Panicum</taxon>
        <taxon>Panicum sect. Hiantes</taxon>
    </lineage>
</organism>
<feature type="region of interest" description="Disordered" evidence="1">
    <location>
        <begin position="60"/>
        <end position="94"/>
    </location>
</feature>
<evidence type="ECO:0000313" key="2">
    <source>
        <dbReference type="EMBL" id="KAG2645169.1"/>
    </source>
</evidence>